<organism evidence="2 3">
    <name type="scientific">Caenispirillum salinarum AK4</name>
    <dbReference type="NCBI Taxonomy" id="1238182"/>
    <lineage>
        <taxon>Bacteria</taxon>
        <taxon>Pseudomonadati</taxon>
        <taxon>Pseudomonadota</taxon>
        <taxon>Alphaproteobacteria</taxon>
        <taxon>Rhodospirillales</taxon>
        <taxon>Novispirillaceae</taxon>
        <taxon>Caenispirillum</taxon>
    </lineage>
</organism>
<dbReference type="OrthoDB" id="7355856at2"/>
<dbReference type="PANTHER" id="PTHR35893">
    <property type="entry name" value="INNER MEMBRANE PROTEIN-RELATED"/>
    <property type="match status" value="1"/>
</dbReference>
<dbReference type="eggNOG" id="COG4575">
    <property type="taxonomic scope" value="Bacteria"/>
</dbReference>
<dbReference type="AlphaFoldDB" id="K9GYZ9"/>
<evidence type="ECO:0000256" key="1">
    <source>
        <dbReference type="SAM" id="MobiDB-lite"/>
    </source>
</evidence>
<dbReference type="InterPro" id="IPR010279">
    <property type="entry name" value="YqjD/ElaB"/>
</dbReference>
<protein>
    <recommendedName>
        <fullName evidence="4">DUF883 domain-containing protein</fullName>
    </recommendedName>
</protein>
<feature type="region of interest" description="Disordered" evidence="1">
    <location>
        <begin position="1"/>
        <end position="28"/>
    </location>
</feature>
<proteinExistence type="predicted"/>
<evidence type="ECO:0000313" key="3">
    <source>
        <dbReference type="Proteomes" id="UP000009881"/>
    </source>
</evidence>
<dbReference type="Proteomes" id="UP000009881">
    <property type="component" value="Unassembled WGS sequence"/>
</dbReference>
<dbReference type="SUPFAM" id="SSF47162">
    <property type="entry name" value="Apolipoprotein"/>
    <property type="match status" value="1"/>
</dbReference>
<sequence>MAEANQPAAAQGATEGTARARAESDVDRLKSDMDALRKDFAALTESLKDVSTARGRSYAERARATADDYQHRAQATAEEYQARARAGLEQAQATIEERPMTSVLVAFGIGLLLGKILDRD</sequence>
<name>K9GYZ9_9PROT</name>
<dbReference type="GO" id="GO:0043022">
    <property type="term" value="F:ribosome binding"/>
    <property type="evidence" value="ECO:0007669"/>
    <property type="project" value="InterPro"/>
</dbReference>
<dbReference type="STRING" id="1238182.C882_4486"/>
<dbReference type="RefSeq" id="WP_009540594.1">
    <property type="nucleotide sequence ID" value="NZ_ANHY01000008.1"/>
</dbReference>
<feature type="compositionally biased region" description="Low complexity" evidence="1">
    <location>
        <begin position="1"/>
        <end position="13"/>
    </location>
</feature>
<accession>K9GYZ9</accession>
<feature type="compositionally biased region" description="Basic and acidic residues" evidence="1">
    <location>
        <begin position="18"/>
        <end position="28"/>
    </location>
</feature>
<gene>
    <name evidence="2" type="ORF">C882_4486</name>
</gene>
<evidence type="ECO:0008006" key="4">
    <source>
        <dbReference type="Google" id="ProtNLM"/>
    </source>
</evidence>
<reference evidence="2 3" key="1">
    <citation type="journal article" date="2013" name="Genome Announc.">
        <title>Draft Genome Sequence of an Alphaproteobacterium, Caenispirillum salinarum AK4(T), Isolated from a Solar Saltern.</title>
        <authorList>
            <person name="Khatri I."/>
            <person name="Singh A."/>
            <person name="Korpole S."/>
            <person name="Pinnaka A.K."/>
            <person name="Subramanian S."/>
        </authorList>
    </citation>
    <scope>NUCLEOTIDE SEQUENCE [LARGE SCALE GENOMIC DNA]</scope>
    <source>
        <strain evidence="2 3">AK4</strain>
    </source>
</reference>
<dbReference type="PANTHER" id="PTHR35893:SF3">
    <property type="entry name" value="INNER MEMBRANE PROTEIN"/>
    <property type="match status" value="1"/>
</dbReference>
<dbReference type="EMBL" id="ANHY01000008">
    <property type="protein sequence ID" value="EKV30527.1"/>
    <property type="molecule type" value="Genomic_DNA"/>
</dbReference>
<evidence type="ECO:0000313" key="2">
    <source>
        <dbReference type="EMBL" id="EKV30527.1"/>
    </source>
</evidence>
<comment type="caution">
    <text evidence="2">The sequence shown here is derived from an EMBL/GenBank/DDBJ whole genome shotgun (WGS) entry which is preliminary data.</text>
</comment>
<keyword evidence="3" id="KW-1185">Reference proteome</keyword>